<proteinExistence type="predicted"/>
<comment type="caution">
    <text evidence="1">The sequence shown here is derived from an EMBL/GenBank/DDBJ whole genome shotgun (WGS) entry which is preliminary data.</text>
</comment>
<evidence type="ECO:0000313" key="1">
    <source>
        <dbReference type="EMBL" id="MDN3711617.1"/>
    </source>
</evidence>
<protein>
    <submittedName>
        <fullName evidence="1">Uncharacterized protein</fullName>
    </submittedName>
</protein>
<dbReference type="EMBL" id="JAUFRC010000001">
    <property type="protein sequence ID" value="MDN3711617.1"/>
    <property type="molecule type" value="Genomic_DNA"/>
</dbReference>
<name>A0ABT8D4K8_9RHOB</name>
<keyword evidence="2" id="KW-1185">Reference proteome</keyword>
<dbReference type="RefSeq" id="WP_377785801.1">
    <property type="nucleotide sequence ID" value="NZ_JBHUOC010000001.1"/>
</dbReference>
<accession>A0ABT8D4K8</accession>
<sequence>MRLNFDFLAAADAHFGRVKTIDELLAEIANPIDIWEVKPEYLTVTDGKVSAWTGKLGRQFVQANAARRPTYTANGLRMGNEAMDAPEAFMSLAGAQIGPAPALAIATRIRLPPAALTQDLHYLWAGSAPVLRLTYRYTNSNNYLRANILGAANSLDVDLPAGQDTIGAVLVADGPAFSLHLPGGATASFAAAGNADFTNLFLGSGTGQLPR</sequence>
<gene>
    <name evidence="1" type="ORF">QWZ10_06905</name>
</gene>
<organism evidence="1 2">
    <name type="scientific">Paracoccus cavernae</name>
    <dbReference type="NCBI Taxonomy" id="1571207"/>
    <lineage>
        <taxon>Bacteria</taxon>
        <taxon>Pseudomonadati</taxon>
        <taxon>Pseudomonadota</taxon>
        <taxon>Alphaproteobacteria</taxon>
        <taxon>Rhodobacterales</taxon>
        <taxon>Paracoccaceae</taxon>
        <taxon>Paracoccus</taxon>
    </lineage>
</organism>
<evidence type="ECO:0000313" key="2">
    <source>
        <dbReference type="Proteomes" id="UP001243846"/>
    </source>
</evidence>
<dbReference type="Proteomes" id="UP001243846">
    <property type="component" value="Unassembled WGS sequence"/>
</dbReference>
<reference evidence="2" key="1">
    <citation type="journal article" date="2019" name="Int. J. Syst. Evol. Microbiol.">
        <title>The Global Catalogue of Microorganisms (GCM) 10K type strain sequencing project: providing services to taxonomists for standard genome sequencing and annotation.</title>
        <authorList>
            <consortium name="The Broad Institute Genomics Platform"/>
            <consortium name="The Broad Institute Genome Sequencing Center for Infectious Disease"/>
            <person name="Wu L."/>
            <person name="Ma J."/>
        </authorList>
    </citation>
    <scope>NUCLEOTIDE SEQUENCE [LARGE SCALE GENOMIC DNA]</scope>
    <source>
        <strain evidence="2">CECT 8482</strain>
    </source>
</reference>